<proteinExistence type="predicted"/>
<dbReference type="EMBL" id="PDCK01000042">
    <property type="protein sequence ID" value="PRQ39719.1"/>
    <property type="molecule type" value="Genomic_DNA"/>
</dbReference>
<dbReference type="Proteomes" id="UP000238479">
    <property type="component" value="Chromosome 4"/>
</dbReference>
<keyword evidence="2" id="KW-1185">Reference proteome</keyword>
<reference evidence="1 2" key="1">
    <citation type="journal article" date="2018" name="Nat. Genet.">
        <title>The Rosa genome provides new insights in the design of modern roses.</title>
        <authorList>
            <person name="Bendahmane M."/>
        </authorList>
    </citation>
    <scope>NUCLEOTIDE SEQUENCE [LARGE SCALE GENOMIC DNA]</scope>
    <source>
        <strain evidence="2">cv. Old Blush</strain>
    </source>
</reference>
<evidence type="ECO:0000313" key="2">
    <source>
        <dbReference type="Proteomes" id="UP000238479"/>
    </source>
</evidence>
<comment type="caution">
    <text evidence="1">The sequence shown here is derived from an EMBL/GenBank/DDBJ whole genome shotgun (WGS) entry which is preliminary data.</text>
</comment>
<dbReference type="Gramene" id="PRQ39719">
    <property type="protein sequence ID" value="PRQ39719"/>
    <property type="gene ID" value="RchiOBHm_Chr4g0428281"/>
</dbReference>
<name>A0A2P6R013_ROSCH</name>
<dbReference type="AlphaFoldDB" id="A0A2P6R013"/>
<protein>
    <submittedName>
        <fullName evidence="1">Uncharacterized protein</fullName>
    </submittedName>
</protein>
<sequence>MKDSIKGMNGQDVDDCNIIVNQAGIIEEDLMYLLVDLNYTKDHDRP</sequence>
<organism evidence="1 2">
    <name type="scientific">Rosa chinensis</name>
    <name type="common">China rose</name>
    <dbReference type="NCBI Taxonomy" id="74649"/>
    <lineage>
        <taxon>Eukaryota</taxon>
        <taxon>Viridiplantae</taxon>
        <taxon>Streptophyta</taxon>
        <taxon>Embryophyta</taxon>
        <taxon>Tracheophyta</taxon>
        <taxon>Spermatophyta</taxon>
        <taxon>Magnoliopsida</taxon>
        <taxon>eudicotyledons</taxon>
        <taxon>Gunneridae</taxon>
        <taxon>Pentapetalae</taxon>
        <taxon>rosids</taxon>
        <taxon>fabids</taxon>
        <taxon>Rosales</taxon>
        <taxon>Rosaceae</taxon>
        <taxon>Rosoideae</taxon>
        <taxon>Rosoideae incertae sedis</taxon>
        <taxon>Rosa</taxon>
    </lineage>
</organism>
<evidence type="ECO:0000313" key="1">
    <source>
        <dbReference type="EMBL" id="PRQ39719.1"/>
    </source>
</evidence>
<accession>A0A2P6R013</accession>
<gene>
    <name evidence="1" type="ORF">RchiOBHm_Chr4g0428281</name>
</gene>